<protein>
    <submittedName>
        <fullName evidence="1">Uncharacterized protein</fullName>
    </submittedName>
</protein>
<reference evidence="1" key="1">
    <citation type="submission" date="2020-09" db="EMBL/GenBank/DDBJ databases">
        <title>Secondary metabolite and genome analysis of marine Streptomyces chumphonensis KK1-2T.</title>
        <authorList>
            <person name="Phongsopitanun W."/>
            <person name="Kanchanasin P."/>
            <person name="Pittayakhajonwut P."/>
            <person name="Suwanborirux K."/>
            <person name="Tanasupawat S."/>
        </authorList>
    </citation>
    <scope>NUCLEOTIDE SEQUENCE</scope>
    <source>
        <strain evidence="1">KK1-2</strain>
    </source>
</reference>
<dbReference type="Proteomes" id="UP000632289">
    <property type="component" value="Unassembled WGS sequence"/>
</dbReference>
<comment type="caution">
    <text evidence="1">The sequence shown here is derived from an EMBL/GenBank/DDBJ whole genome shotgun (WGS) entry which is preliminary data.</text>
</comment>
<accession>A0A927IE91</accession>
<dbReference type="EMBL" id="JACXYU010000008">
    <property type="protein sequence ID" value="MBD3933106.1"/>
    <property type="molecule type" value="Genomic_DNA"/>
</dbReference>
<organism evidence="1 2">
    <name type="scientific">Streptomyces chumphonensis</name>
    <dbReference type="NCBI Taxonomy" id="1214925"/>
    <lineage>
        <taxon>Bacteria</taxon>
        <taxon>Bacillati</taxon>
        <taxon>Actinomycetota</taxon>
        <taxon>Actinomycetes</taxon>
        <taxon>Kitasatosporales</taxon>
        <taxon>Streptomycetaceae</taxon>
        <taxon>Streptomyces</taxon>
    </lineage>
</organism>
<keyword evidence="2" id="KW-1185">Reference proteome</keyword>
<proteinExistence type="predicted"/>
<evidence type="ECO:0000313" key="1">
    <source>
        <dbReference type="EMBL" id="MBD3933106.1"/>
    </source>
</evidence>
<name>A0A927IE91_9ACTN</name>
<sequence>MTCHSAVVGFEEYLERIGDSHKVISMLVGTVQRLLVYPERGFMIEMAVPARVRTAYQRLCDAGYTSRLVTGP</sequence>
<dbReference type="AlphaFoldDB" id="A0A927IE91"/>
<dbReference type="RefSeq" id="WP_191210402.1">
    <property type="nucleotide sequence ID" value="NZ_BAABKL010000003.1"/>
</dbReference>
<gene>
    <name evidence="1" type="ORF">IF129_16295</name>
</gene>
<evidence type="ECO:0000313" key="2">
    <source>
        <dbReference type="Proteomes" id="UP000632289"/>
    </source>
</evidence>